<dbReference type="Proteomes" id="UP000591844">
    <property type="component" value="Unassembled WGS sequence"/>
</dbReference>
<proteinExistence type="predicted"/>
<evidence type="ECO:0000313" key="2">
    <source>
        <dbReference type="EMBL" id="NHB91596.1"/>
    </source>
</evidence>
<accession>A0A7X5QBZ9</accession>
<comment type="caution">
    <text evidence="2">The sequence shown here is derived from an EMBL/GenBank/DDBJ whole genome shotgun (WGS) entry which is preliminary data.</text>
</comment>
<organism evidence="2 3">
    <name type="scientific">Photorhabdus cinerea</name>
    <dbReference type="NCBI Taxonomy" id="471575"/>
    <lineage>
        <taxon>Bacteria</taxon>
        <taxon>Pseudomonadati</taxon>
        <taxon>Pseudomonadota</taxon>
        <taxon>Gammaproteobacteria</taxon>
        <taxon>Enterobacterales</taxon>
        <taxon>Morganellaceae</taxon>
        <taxon>Photorhabdus</taxon>
    </lineage>
</organism>
<evidence type="ECO:0000256" key="1">
    <source>
        <dbReference type="SAM" id="MobiDB-lite"/>
    </source>
</evidence>
<evidence type="ECO:0000313" key="3">
    <source>
        <dbReference type="Proteomes" id="UP000591844"/>
    </source>
</evidence>
<protein>
    <submittedName>
        <fullName evidence="2">Uncharacterized protein</fullName>
    </submittedName>
</protein>
<keyword evidence="3" id="KW-1185">Reference proteome</keyword>
<feature type="compositionally biased region" description="Basic and acidic residues" evidence="1">
    <location>
        <begin position="29"/>
        <end position="43"/>
    </location>
</feature>
<feature type="region of interest" description="Disordered" evidence="1">
    <location>
        <begin position="6"/>
        <end position="43"/>
    </location>
</feature>
<name>A0A7X5QBZ9_9GAMM</name>
<gene>
    <name evidence="2" type="ORF">C5469_05345</name>
</gene>
<sequence length="301" mass="35089">MIIMVHEYSRNDRQKRPSFSSANPADPDMTGRENNRHRFPKDNYNKSNGDLFYGLALERGKYIKETNPNFNQDDPENAAMIIDVYNNGISMIILNSNVKKTPTNRLLNFINNFKKDRLQNLMKNPEKYAKDIKVKSDLREKISSREIEKYPLWNDYFESGIRNKKFNIAEIFKETASQYNSDYYHTWHIQGGNSASRLLWKRGSKLGIEMAASNQRTKIHFILDGLNIEQIVNKIKGPTPLKAGPGESITASELRYAYRNRARLAGRIHFYENGKETIAPWDKDPELWQKYTPKNKRGMEV</sequence>
<dbReference type="AlphaFoldDB" id="A0A7X5QBZ9"/>
<reference evidence="2 3" key="1">
    <citation type="submission" date="2018-02" db="EMBL/GenBank/DDBJ databases">
        <authorList>
            <person name="Machado R.A."/>
        </authorList>
    </citation>
    <scope>NUCLEOTIDE SEQUENCE [LARGE SCALE GENOMIC DNA]</scope>
    <source>
        <strain evidence="2 3">DSM 19724</strain>
    </source>
</reference>
<dbReference type="EMBL" id="PUJW01000004">
    <property type="protein sequence ID" value="NHB91596.1"/>
    <property type="molecule type" value="Genomic_DNA"/>
</dbReference>